<dbReference type="EMBL" id="FWYF01000003">
    <property type="protein sequence ID" value="SMD36964.1"/>
    <property type="molecule type" value="Genomic_DNA"/>
</dbReference>
<dbReference type="PANTHER" id="PTHR43133:SF46">
    <property type="entry name" value="RNA POLYMERASE SIGMA-70 FACTOR ECF SUBFAMILY"/>
    <property type="match status" value="1"/>
</dbReference>
<dbReference type="GO" id="GO:0016987">
    <property type="term" value="F:sigma factor activity"/>
    <property type="evidence" value="ECO:0007669"/>
    <property type="project" value="UniProtKB-KW"/>
</dbReference>
<proteinExistence type="inferred from homology"/>
<evidence type="ECO:0000256" key="4">
    <source>
        <dbReference type="ARBA" id="ARBA00023163"/>
    </source>
</evidence>
<protein>
    <submittedName>
        <fullName evidence="5">RNA polymerase sigma factor, sigma-70 family</fullName>
    </submittedName>
</protein>
<dbReference type="InterPro" id="IPR039425">
    <property type="entry name" value="RNA_pol_sigma-70-like"/>
</dbReference>
<dbReference type="Gene3D" id="1.10.1740.10">
    <property type="match status" value="1"/>
</dbReference>
<dbReference type="OrthoDB" id="1099849at2"/>
<evidence type="ECO:0000256" key="2">
    <source>
        <dbReference type="ARBA" id="ARBA00023015"/>
    </source>
</evidence>
<dbReference type="GO" id="GO:0006352">
    <property type="term" value="P:DNA-templated transcription initiation"/>
    <property type="evidence" value="ECO:0007669"/>
    <property type="project" value="InterPro"/>
</dbReference>
<reference evidence="5 6" key="1">
    <citation type="submission" date="2017-04" db="EMBL/GenBank/DDBJ databases">
        <authorList>
            <person name="Afonso C.L."/>
            <person name="Miller P.J."/>
            <person name="Scott M.A."/>
            <person name="Spackman E."/>
            <person name="Goraichik I."/>
            <person name="Dimitrov K.M."/>
            <person name="Suarez D.L."/>
            <person name="Swayne D.E."/>
        </authorList>
    </citation>
    <scope>NUCLEOTIDE SEQUENCE [LARGE SCALE GENOMIC DNA]</scope>
    <source>
        <strain evidence="5 6">DSM 26133</strain>
    </source>
</reference>
<dbReference type="InterPro" id="IPR013324">
    <property type="entry name" value="RNA_pol_sigma_r3/r4-like"/>
</dbReference>
<evidence type="ECO:0000313" key="6">
    <source>
        <dbReference type="Proteomes" id="UP000192472"/>
    </source>
</evidence>
<accession>A0A1W2GK85</accession>
<dbReference type="STRING" id="692418.SAMN04488029_3166"/>
<dbReference type="AlphaFoldDB" id="A0A1W2GK85"/>
<evidence type="ECO:0000256" key="1">
    <source>
        <dbReference type="ARBA" id="ARBA00010641"/>
    </source>
</evidence>
<dbReference type="Proteomes" id="UP000192472">
    <property type="component" value="Unassembled WGS sequence"/>
</dbReference>
<comment type="similarity">
    <text evidence="1">Belongs to the sigma-70 factor family. ECF subfamily.</text>
</comment>
<sequence length="184" mass="21670">MTKNLDQDIVDQLKEGKEALFRTFYLKEQEKFIAWCQKELSLTEEEARDAYQEAQMYLYENIVQGRLDQLTSQLSTYLYSVAKNQVLMKFRKQNTVLKHEDRLNEHLVFLKGTEELGSDKAAAAAQIKREIDHMLEPCKSLLKLFYYESLSFKDIAQRLGYKNDGVAKNQKKRCLDRLRKSTQK</sequence>
<keyword evidence="2" id="KW-0805">Transcription regulation</keyword>
<gene>
    <name evidence="5" type="ORF">SAMN04488029_3166</name>
</gene>
<dbReference type="InterPro" id="IPR014284">
    <property type="entry name" value="RNA_pol_sigma-70_dom"/>
</dbReference>
<name>A0A1W2GK85_REIFA</name>
<keyword evidence="6" id="KW-1185">Reference proteome</keyword>
<dbReference type="PANTHER" id="PTHR43133">
    <property type="entry name" value="RNA POLYMERASE ECF-TYPE SIGMA FACTO"/>
    <property type="match status" value="1"/>
</dbReference>
<dbReference type="SUPFAM" id="SSF88659">
    <property type="entry name" value="Sigma3 and sigma4 domains of RNA polymerase sigma factors"/>
    <property type="match status" value="1"/>
</dbReference>
<dbReference type="NCBIfam" id="TIGR02937">
    <property type="entry name" value="sigma70-ECF"/>
    <property type="match status" value="1"/>
</dbReference>
<dbReference type="InterPro" id="IPR036388">
    <property type="entry name" value="WH-like_DNA-bd_sf"/>
</dbReference>
<dbReference type="InterPro" id="IPR013325">
    <property type="entry name" value="RNA_pol_sigma_r2"/>
</dbReference>
<organism evidence="5 6">
    <name type="scientific">Reichenbachiella faecimaris</name>
    <dbReference type="NCBI Taxonomy" id="692418"/>
    <lineage>
        <taxon>Bacteria</taxon>
        <taxon>Pseudomonadati</taxon>
        <taxon>Bacteroidota</taxon>
        <taxon>Cytophagia</taxon>
        <taxon>Cytophagales</taxon>
        <taxon>Reichenbachiellaceae</taxon>
        <taxon>Reichenbachiella</taxon>
    </lineage>
</organism>
<evidence type="ECO:0000313" key="5">
    <source>
        <dbReference type="EMBL" id="SMD36964.1"/>
    </source>
</evidence>
<dbReference type="SUPFAM" id="SSF88946">
    <property type="entry name" value="Sigma2 domain of RNA polymerase sigma factors"/>
    <property type="match status" value="1"/>
</dbReference>
<dbReference type="RefSeq" id="WP_084373801.1">
    <property type="nucleotide sequence ID" value="NZ_FWYF01000003.1"/>
</dbReference>
<dbReference type="Gene3D" id="1.10.10.10">
    <property type="entry name" value="Winged helix-like DNA-binding domain superfamily/Winged helix DNA-binding domain"/>
    <property type="match status" value="1"/>
</dbReference>
<keyword evidence="3" id="KW-0731">Sigma factor</keyword>
<evidence type="ECO:0000256" key="3">
    <source>
        <dbReference type="ARBA" id="ARBA00023082"/>
    </source>
</evidence>
<keyword evidence="4" id="KW-0804">Transcription</keyword>